<feature type="domain" description="CusB-like beta-barrel" evidence="6">
    <location>
        <begin position="251"/>
        <end position="327"/>
    </location>
</feature>
<reference evidence="7 8" key="1">
    <citation type="submission" date="2015-08" db="EMBL/GenBank/DDBJ databases">
        <authorList>
            <person name="Babu N.S."/>
            <person name="Beckwith C.J."/>
            <person name="Beseler K.G."/>
            <person name="Brison A."/>
            <person name="Carone J.V."/>
            <person name="Caskin T.P."/>
            <person name="Diamond M."/>
            <person name="Durham M.E."/>
            <person name="Foxe J.M."/>
            <person name="Go M."/>
            <person name="Henderson B.A."/>
            <person name="Jones I.B."/>
            <person name="McGettigan J.A."/>
            <person name="Micheletti S.J."/>
            <person name="Nasrallah M.E."/>
            <person name="Ortiz D."/>
            <person name="Piller C.R."/>
            <person name="Privatt S.R."/>
            <person name="Schneider S.L."/>
            <person name="Sharp S."/>
            <person name="Smith T.C."/>
            <person name="Stanton J.D."/>
            <person name="Ullery H.E."/>
            <person name="Wilson R.J."/>
            <person name="Serrano M.G."/>
            <person name="Buck G."/>
            <person name="Lee V."/>
            <person name="Wang Y."/>
            <person name="Carvalho R."/>
            <person name="Voegtly L."/>
            <person name="Shi R."/>
            <person name="Duckworth R."/>
            <person name="Johnson A."/>
            <person name="Loviza R."/>
            <person name="Walstead R."/>
            <person name="Shah Z."/>
            <person name="Kiflezghi M."/>
            <person name="Wade K."/>
            <person name="Ball S.L."/>
            <person name="Bradley K.W."/>
            <person name="Asai D.J."/>
            <person name="Bowman C.A."/>
            <person name="Russell D.A."/>
            <person name="Pope W.H."/>
            <person name="Jacobs-Sera D."/>
            <person name="Hendrix R.W."/>
            <person name="Hatfull G.F."/>
        </authorList>
    </citation>
    <scope>NUCLEOTIDE SEQUENCE [LARGE SCALE GENOMIC DNA]</scope>
    <source>
        <strain evidence="7 8">DSM 27648</strain>
    </source>
</reference>
<keyword evidence="4" id="KW-0812">Transmembrane</keyword>
<dbReference type="Pfam" id="PF25954">
    <property type="entry name" value="Beta-barrel_RND_2"/>
    <property type="match status" value="1"/>
</dbReference>
<dbReference type="Gene3D" id="2.40.30.170">
    <property type="match status" value="1"/>
</dbReference>
<dbReference type="Proteomes" id="UP000064967">
    <property type="component" value="Chromosome"/>
</dbReference>
<accession>A0A0K1PSS6</accession>
<dbReference type="EMBL" id="CP012333">
    <property type="protein sequence ID" value="AKU96595.1"/>
    <property type="molecule type" value="Genomic_DNA"/>
</dbReference>
<proteinExistence type="inferred from homology"/>
<evidence type="ECO:0000313" key="8">
    <source>
        <dbReference type="Proteomes" id="UP000064967"/>
    </source>
</evidence>
<dbReference type="InterPro" id="IPR058625">
    <property type="entry name" value="MdtA-like_BSH"/>
</dbReference>
<dbReference type="GO" id="GO:0015562">
    <property type="term" value="F:efflux transmembrane transporter activity"/>
    <property type="evidence" value="ECO:0007669"/>
    <property type="project" value="TreeGrafter"/>
</dbReference>
<evidence type="ECO:0000259" key="5">
    <source>
        <dbReference type="Pfam" id="PF25917"/>
    </source>
</evidence>
<organism evidence="7 8">
    <name type="scientific">Labilithrix luteola</name>
    <dbReference type="NCBI Taxonomy" id="1391654"/>
    <lineage>
        <taxon>Bacteria</taxon>
        <taxon>Pseudomonadati</taxon>
        <taxon>Myxococcota</taxon>
        <taxon>Polyangia</taxon>
        <taxon>Polyangiales</taxon>
        <taxon>Labilitrichaceae</taxon>
        <taxon>Labilithrix</taxon>
    </lineage>
</organism>
<keyword evidence="4" id="KW-0472">Membrane</keyword>
<dbReference type="Pfam" id="PF25917">
    <property type="entry name" value="BSH_RND"/>
    <property type="match status" value="1"/>
</dbReference>
<comment type="similarity">
    <text evidence="1">Belongs to the membrane fusion protein (MFP) (TC 8.A.1) family.</text>
</comment>
<evidence type="ECO:0000256" key="4">
    <source>
        <dbReference type="SAM" id="Phobius"/>
    </source>
</evidence>
<keyword evidence="4" id="KW-1133">Transmembrane helix</keyword>
<dbReference type="STRING" id="1391654.AKJ09_03259"/>
<feature type="domain" description="Multidrug resistance protein MdtA-like barrel-sandwich hybrid" evidence="5">
    <location>
        <begin position="87"/>
        <end position="239"/>
    </location>
</feature>
<dbReference type="InterPro" id="IPR058792">
    <property type="entry name" value="Beta-barrel_RND_2"/>
</dbReference>
<dbReference type="OrthoDB" id="9784484at2"/>
<dbReference type="RefSeq" id="WP_146647856.1">
    <property type="nucleotide sequence ID" value="NZ_CP012333.1"/>
</dbReference>
<feature type="transmembrane region" description="Helical" evidence="4">
    <location>
        <begin position="31"/>
        <end position="50"/>
    </location>
</feature>
<evidence type="ECO:0000259" key="6">
    <source>
        <dbReference type="Pfam" id="PF25954"/>
    </source>
</evidence>
<dbReference type="AlphaFoldDB" id="A0A0K1PSS6"/>
<evidence type="ECO:0000256" key="1">
    <source>
        <dbReference type="ARBA" id="ARBA00009477"/>
    </source>
</evidence>
<evidence type="ECO:0000313" key="7">
    <source>
        <dbReference type="EMBL" id="AKU96595.1"/>
    </source>
</evidence>
<dbReference type="Gene3D" id="2.40.50.100">
    <property type="match status" value="1"/>
</dbReference>
<feature type="region of interest" description="Disordered" evidence="3">
    <location>
        <begin position="343"/>
        <end position="402"/>
    </location>
</feature>
<keyword evidence="8" id="KW-1185">Reference proteome</keyword>
<evidence type="ECO:0000256" key="2">
    <source>
        <dbReference type="SAM" id="Coils"/>
    </source>
</evidence>
<feature type="coiled-coil region" evidence="2">
    <location>
        <begin position="140"/>
        <end position="191"/>
    </location>
</feature>
<dbReference type="SUPFAM" id="SSF111369">
    <property type="entry name" value="HlyD-like secretion proteins"/>
    <property type="match status" value="1"/>
</dbReference>
<sequence>MKSEIATDDVARTLGVGAHGARSRWLRRSKWWLIAGGVVVMGVVAVRFVAARAGRRDVPRYLTAHATRGDLRVTVSATGTLAALGAVEVGSEVSGRVQNVYVDYNQKVTKGQVLAEIDPVQLKAEATQAGAQLAANQAAIQTAMATLTETTQSLKRAEAQATDGLVAAKDVEAARAAFSRAEASVASAKAQASLASATVSSSAWKLTKAKIVSPIDGVVLSRSVEPGQTVAATFQTPILFKLSTDLGALELNVQIDESDVGRVREGLEADFRVDAYPDRVFKSRVRAVRNEAKTSSNVVYYEAILTVDNADHLLRPGMTATATITSELHSNVLLVPNVALRFEPPTKSGPPGPPGAGAAAAPASAPLAKGKKRLYTLGPDGRTLAPLEVTPGATDGTNTELTEAPIKEGTTVVTDVEEVVP</sequence>
<dbReference type="PANTHER" id="PTHR30469">
    <property type="entry name" value="MULTIDRUG RESISTANCE PROTEIN MDTA"/>
    <property type="match status" value="1"/>
</dbReference>
<dbReference type="NCBIfam" id="TIGR01730">
    <property type="entry name" value="RND_mfp"/>
    <property type="match status" value="1"/>
</dbReference>
<dbReference type="GO" id="GO:1990281">
    <property type="term" value="C:efflux pump complex"/>
    <property type="evidence" value="ECO:0007669"/>
    <property type="project" value="TreeGrafter"/>
</dbReference>
<protein>
    <submittedName>
        <fullName evidence="7">Macrolide-specific efflux protein MacA</fullName>
    </submittedName>
</protein>
<gene>
    <name evidence="7" type="ORF">AKJ09_03259</name>
</gene>
<dbReference type="PANTHER" id="PTHR30469:SF33">
    <property type="entry name" value="SLR1207 PROTEIN"/>
    <property type="match status" value="1"/>
</dbReference>
<name>A0A0K1PSS6_9BACT</name>
<dbReference type="PATRIC" id="fig|1391654.3.peg.3296"/>
<keyword evidence="2" id="KW-0175">Coiled coil</keyword>
<evidence type="ECO:0000256" key="3">
    <source>
        <dbReference type="SAM" id="MobiDB-lite"/>
    </source>
</evidence>
<feature type="compositionally biased region" description="Low complexity" evidence="3">
    <location>
        <begin position="356"/>
        <end position="368"/>
    </location>
</feature>
<dbReference type="KEGG" id="llu:AKJ09_03259"/>
<dbReference type="InterPro" id="IPR006143">
    <property type="entry name" value="RND_pump_MFP"/>
</dbReference>